<comment type="caution">
    <text evidence="7">The sequence shown here is derived from an EMBL/GenBank/DDBJ whole genome shotgun (WGS) entry which is preliminary data.</text>
</comment>
<accession>A0ABT8KLC0</accession>
<protein>
    <recommendedName>
        <fullName evidence="4 5">Kynureninase</fullName>
        <ecNumber evidence="4 5">3.7.1.3</ecNumber>
    </recommendedName>
    <alternativeName>
        <fullName evidence="4">L-kynurenine hydrolase</fullName>
    </alternativeName>
</protein>
<feature type="binding site" evidence="4">
    <location>
        <position position="106"/>
    </location>
    <ligand>
        <name>pyridoxal 5'-phosphate</name>
        <dbReference type="ChEBI" id="CHEBI:597326"/>
    </ligand>
</feature>
<dbReference type="SUPFAM" id="SSF53383">
    <property type="entry name" value="PLP-dependent transferases"/>
    <property type="match status" value="1"/>
</dbReference>
<feature type="binding site" evidence="4">
    <location>
        <position position="221"/>
    </location>
    <ligand>
        <name>pyridoxal 5'-phosphate</name>
        <dbReference type="ChEBI" id="CHEBI:597326"/>
    </ligand>
</feature>
<dbReference type="EMBL" id="JAUJEA010000003">
    <property type="protein sequence ID" value="MDN5201521.1"/>
    <property type="molecule type" value="Genomic_DNA"/>
</dbReference>
<dbReference type="HAMAP" id="MF_01970">
    <property type="entry name" value="Kynureninase"/>
    <property type="match status" value="1"/>
</dbReference>
<dbReference type="GO" id="GO:0030429">
    <property type="term" value="F:kynureninase activity"/>
    <property type="evidence" value="ECO:0007669"/>
    <property type="project" value="UniProtKB-EC"/>
</dbReference>
<evidence type="ECO:0000256" key="2">
    <source>
        <dbReference type="ARBA" id="ARBA00022801"/>
    </source>
</evidence>
<evidence type="ECO:0000313" key="7">
    <source>
        <dbReference type="EMBL" id="MDN5201521.1"/>
    </source>
</evidence>
<dbReference type="PANTHER" id="PTHR14084">
    <property type="entry name" value="KYNURENINASE"/>
    <property type="match status" value="1"/>
</dbReference>
<comment type="catalytic activity">
    <reaction evidence="4 6">
        <text>L-kynurenine + H2O = anthranilate + L-alanine + H(+)</text>
        <dbReference type="Rhea" id="RHEA:16813"/>
        <dbReference type="ChEBI" id="CHEBI:15377"/>
        <dbReference type="ChEBI" id="CHEBI:15378"/>
        <dbReference type="ChEBI" id="CHEBI:16567"/>
        <dbReference type="ChEBI" id="CHEBI:57959"/>
        <dbReference type="ChEBI" id="CHEBI:57972"/>
        <dbReference type="EC" id="3.7.1.3"/>
    </reaction>
</comment>
<feature type="binding site" evidence="4">
    <location>
        <position position="243"/>
    </location>
    <ligand>
        <name>pyridoxal 5'-phosphate</name>
        <dbReference type="ChEBI" id="CHEBI:597326"/>
    </ligand>
</feature>
<feature type="binding site" evidence="4">
    <location>
        <position position="274"/>
    </location>
    <ligand>
        <name>pyridoxal 5'-phosphate</name>
        <dbReference type="ChEBI" id="CHEBI:597326"/>
    </ligand>
</feature>
<reference evidence="7" key="1">
    <citation type="submission" date="2023-06" db="EMBL/GenBank/DDBJ databases">
        <title>Genomic of Parafulvivirga corallium.</title>
        <authorList>
            <person name="Wang G."/>
        </authorList>
    </citation>
    <scope>NUCLEOTIDE SEQUENCE</scope>
    <source>
        <strain evidence="7">BMA10</strain>
    </source>
</reference>
<dbReference type="InterPro" id="IPR015421">
    <property type="entry name" value="PyrdxlP-dep_Trfase_major"/>
</dbReference>
<proteinExistence type="inferred from homology"/>
<organism evidence="7 8">
    <name type="scientific">Splendidivirga corallicola</name>
    <dbReference type="NCBI Taxonomy" id="3051826"/>
    <lineage>
        <taxon>Bacteria</taxon>
        <taxon>Pseudomonadati</taxon>
        <taxon>Bacteroidota</taxon>
        <taxon>Cytophagia</taxon>
        <taxon>Cytophagales</taxon>
        <taxon>Splendidivirgaceae</taxon>
        <taxon>Splendidivirga</taxon>
    </lineage>
</organism>
<comment type="catalytic activity">
    <reaction evidence="6">
        <text>3-hydroxy-L-kynurenine + H2O = 3-hydroxyanthranilate + L-alanine + H(+)</text>
        <dbReference type="Rhea" id="RHEA:25143"/>
        <dbReference type="ChEBI" id="CHEBI:15377"/>
        <dbReference type="ChEBI" id="CHEBI:15378"/>
        <dbReference type="ChEBI" id="CHEBI:36559"/>
        <dbReference type="ChEBI" id="CHEBI:57972"/>
        <dbReference type="ChEBI" id="CHEBI:58125"/>
        <dbReference type="EC" id="3.7.1.3"/>
    </reaction>
</comment>
<evidence type="ECO:0000313" key="8">
    <source>
        <dbReference type="Proteomes" id="UP001172082"/>
    </source>
</evidence>
<feature type="modified residue" description="N6-(pyridoxal phosphate)lysine" evidence="4">
    <location>
        <position position="244"/>
    </location>
</feature>
<comment type="cofactor">
    <cofactor evidence="4 6">
        <name>pyridoxal 5'-phosphate</name>
        <dbReference type="ChEBI" id="CHEBI:597326"/>
    </cofactor>
</comment>
<evidence type="ECO:0000256" key="3">
    <source>
        <dbReference type="ARBA" id="ARBA00022898"/>
    </source>
</evidence>
<evidence type="ECO:0000256" key="1">
    <source>
        <dbReference type="ARBA" id="ARBA00022642"/>
    </source>
</evidence>
<keyword evidence="2 4" id="KW-0378">Hydrolase</keyword>
<evidence type="ECO:0000256" key="4">
    <source>
        <dbReference type="HAMAP-Rule" id="MF_01970"/>
    </source>
</evidence>
<dbReference type="Pfam" id="PF22580">
    <property type="entry name" value="KYNU_C"/>
    <property type="match status" value="1"/>
</dbReference>
<dbReference type="PANTHER" id="PTHR14084:SF0">
    <property type="entry name" value="KYNURENINASE"/>
    <property type="match status" value="1"/>
</dbReference>
<dbReference type="InterPro" id="IPR015422">
    <property type="entry name" value="PyrdxlP-dep_Trfase_small"/>
</dbReference>
<name>A0ABT8KLC0_9BACT</name>
<sequence length="435" mass="48988">MNFKRSKNFAEALDLEDPLKSFRKKFHIPKANGKDAIYLCGNSLGLQPKSTKDYLDAELKVWADMGVEGHFKSPNPWFSYHKRSKKILSELVGGSVDEVVAMNSLTTNLHLLMVSFYRPNGEKFKIITEQGAFPSDQYALESQVRFHGFDPSEAIIELVPRAGEHFLRTEDILKTIEKNAHDLALVMLGGVQYYTGQLFDIEGITKKTHEVAAVAGFDLAHAIGNIPLELHAWQVDFAMWCGYKYLNSGPGGSSGIFVHEHHAKNFGLPRFAGWWGHSEKERFLMKKGFIPVKGADGWQLSNANVLSLAAHQASLEIFHEASMESLRKKSILLTNYTEFLINDLGIPNDILEIITPQNPEERGCQLSLLIKKKGIEVFEMLTKKGIIADWREPDVIRIAPVPLYNSFLDVYEFSESLETALDSLKLVKKGKISNY</sequence>
<feature type="binding site" evidence="4">
    <location>
        <position position="105"/>
    </location>
    <ligand>
        <name>pyridoxal 5'-phosphate</name>
        <dbReference type="ChEBI" id="CHEBI:597326"/>
    </ligand>
</feature>
<evidence type="ECO:0000256" key="5">
    <source>
        <dbReference type="NCBIfam" id="TIGR01814"/>
    </source>
</evidence>
<comment type="pathway">
    <text evidence="4 6">Cofactor biosynthesis; NAD(+) biosynthesis; quinolinate from L-kynurenine: step 2/3.</text>
</comment>
<dbReference type="EC" id="3.7.1.3" evidence="4 5"/>
<feature type="binding site" evidence="4">
    <location>
        <position position="218"/>
    </location>
    <ligand>
        <name>pyridoxal 5'-phosphate</name>
        <dbReference type="ChEBI" id="CHEBI:597326"/>
    </ligand>
</feature>
<dbReference type="Proteomes" id="UP001172082">
    <property type="component" value="Unassembled WGS sequence"/>
</dbReference>
<comment type="similarity">
    <text evidence="4 6">Belongs to the kynureninase family.</text>
</comment>
<comment type="caution">
    <text evidence="4">Lacks conserved residue(s) required for the propagation of feature annotation.</text>
</comment>
<dbReference type="Gene3D" id="3.40.640.10">
    <property type="entry name" value="Type I PLP-dependent aspartate aminotransferase-like (Major domain)"/>
    <property type="match status" value="1"/>
</dbReference>
<dbReference type="NCBIfam" id="TIGR01814">
    <property type="entry name" value="kynureninase"/>
    <property type="match status" value="1"/>
</dbReference>
<dbReference type="InterPro" id="IPR015424">
    <property type="entry name" value="PyrdxlP-dep_Trfase"/>
</dbReference>
<dbReference type="Gene3D" id="3.90.1150.10">
    <property type="entry name" value="Aspartate Aminotransferase, domain 1"/>
    <property type="match status" value="1"/>
</dbReference>
<keyword evidence="1 4" id="KW-0662">Pyridine nucleotide biosynthesis</keyword>
<keyword evidence="3 4" id="KW-0663">Pyridoxal phosphate</keyword>
<evidence type="ECO:0000256" key="6">
    <source>
        <dbReference type="PIRNR" id="PIRNR038800"/>
    </source>
</evidence>
<feature type="binding site" evidence="4">
    <location>
        <position position="302"/>
    </location>
    <ligand>
        <name>pyridoxal 5'-phosphate</name>
        <dbReference type="ChEBI" id="CHEBI:597326"/>
    </ligand>
</feature>
<dbReference type="RefSeq" id="WP_346751549.1">
    <property type="nucleotide sequence ID" value="NZ_JAUJEA010000003.1"/>
</dbReference>
<comment type="function">
    <text evidence="4 6">Catalyzes the cleavage of L-kynurenine (L-Kyn) and L-3-hydroxykynurenine (L-3OHKyn) into anthranilic acid (AA) and 3-hydroxyanthranilic acid (3-OHAA), respectively.</text>
</comment>
<dbReference type="InterPro" id="IPR010111">
    <property type="entry name" value="Kynureninase"/>
</dbReference>
<feature type="binding site" evidence="4">
    <location>
        <begin position="133"/>
        <end position="136"/>
    </location>
    <ligand>
        <name>pyridoxal 5'-phosphate</name>
        <dbReference type="ChEBI" id="CHEBI:597326"/>
    </ligand>
</feature>
<comment type="subunit">
    <text evidence="4 6">Homodimer.</text>
</comment>
<keyword evidence="8" id="KW-1185">Reference proteome</keyword>
<dbReference type="PIRSF" id="PIRSF038800">
    <property type="entry name" value="KYNU"/>
    <property type="match status" value="1"/>
</dbReference>
<gene>
    <name evidence="4 7" type="primary">kynU</name>
    <name evidence="7" type="ORF">QQ008_09120</name>
</gene>
<comment type="pathway">
    <text evidence="4 6">Amino-acid degradation; L-kynurenine degradation; L-alanine and anthranilate from L-kynurenine: step 1/1.</text>
</comment>